<dbReference type="RefSeq" id="WP_203834973.1">
    <property type="nucleotide sequence ID" value="NZ_BAAATV010000001.1"/>
</dbReference>
<dbReference type="EMBL" id="BOMN01000011">
    <property type="protein sequence ID" value="GIE17681.1"/>
    <property type="molecule type" value="Genomic_DNA"/>
</dbReference>
<evidence type="ECO:0000256" key="2">
    <source>
        <dbReference type="ARBA" id="ARBA00023315"/>
    </source>
</evidence>
<feature type="domain" description="N-acetyltransferase" evidence="3">
    <location>
        <begin position="15"/>
        <end position="172"/>
    </location>
</feature>
<dbReference type="InterPro" id="IPR016181">
    <property type="entry name" value="Acyl_CoA_acyltransferase"/>
</dbReference>
<dbReference type="Proteomes" id="UP000603200">
    <property type="component" value="Unassembled WGS sequence"/>
</dbReference>
<dbReference type="PANTHER" id="PTHR43420:SF47">
    <property type="entry name" value="N-ACETYLTRANSFERASE DOMAIN-CONTAINING PROTEIN"/>
    <property type="match status" value="1"/>
</dbReference>
<dbReference type="PROSITE" id="PS51186">
    <property type="entry name" value="GNAT"/>
    <property type="match status" value="1"/>
</dbReference>
<dbReference type="PANTHER" id="PTHR43420">
    <property type="entry name" value="ACETYLTRANSFERASE"/>
    <property type="match status" value="1"/>
</dbReference>
<keyword evidence="1" id="KW-0808">Transferase</keyword>
<name>A0ABQ3ZGI2_9ACTN</name>
<sequence length="172" mass="18936">MAEIRLEAMTEVQYAQYRESAEEGYAKQVTESGDMSWEDAVEKASRDYARILPHGMQTDDQHFFQAYVGDDAVGMIWYSITPGAGGAKAWIYDFEVGERFQRRGYGRAIMRAGEEFCRSRGVASIGLNVFGGNGGARALYEQEGYETTAIQMRKHLGGPDPAAGAAPAEESL</sequence>
<reference evidence="4 5" key="1">
    <citation type="submission" date="2021-01" db="EMBL/GenBank/DDBJ databases">
        <title>Whole genome shotgun sequence of Actinoplanes humidus NBRC 14915.</title>
        <authorList>
            <person name="Komaki H."/>
            <person name="Tamura T."/>
        </authorList>
    </citation>
    <scope>NUCLEOTIDE SEQUENCE [LARGE SCALE GENOMIC DNA]</scope>
    <source>
        <strain evidence="4 5">NBRC 14915</strain>
    </source>
</reference>
<keyword evidence="5" id="KW-1185">Reference proteome</keyword>
<evidence type="ECO:0000259" key="3">
    <source>
        <dbReference type="PROSITE" id="PS51186"/>
    </source>
</evidence>
<keyword evidence="2" id="KW-0012">Acyltransferase</keyword>
<evidence type="ECO:0000313" key="4">
    <source>
        <dbReference type="EMBL" id="GIE17681.1"/>
    </source>
</evidence>
<dbReference type="CDD" id="cd04301">
    <property type="entry name" value="NAT_SF"/>
    <property type="match status" value="1"/>
</dbReference>
<dbReference type="Gene3D" id="3.40.630.30">
    <property type="match status" value="1"/>
</dbReference>
<evidence type="ECO:0000313" key="5">
    <source>
        <dbReference type="Proteomes" id="UP000603200"/>
    </source>
</evidence>
<evidence type="ECO:0000256" key="1">
    <source>
        <dbReference type="ARBA" id="ARBA00022679"/>
    </source>
</evidence>
<accession>A0ABQ3ZGI2</accession>
<dbReference type="SUPFAM" id="SSF55729">
    <property type="entry name" value="Acyl-CoA N-acyltransferases (Nat)"/>
    <property type="match status" value="1"/>
</dbReference>
<dbReference type="Pfam" id="PF00583">
    <property type="entry name" value="Acetyltransf_1"/>
    <property type="match status" value="1"/>
</dbReference>
<dbReference type="InterPro" id="IPR000182">
    <property type="entry name" value="GNAT_dom"/>
</dbReference>
<dbReference type="InterPro" id="IPR050680">
    <property type="entry name" value="YpeA/RimI_acetyltransf"/>
</dbReference>
<organism evidence="4 5">
    <name type="scientific">Winogradskya humida</name>
    <dbReference type="NCBI Taxonomy" id="113566"/>
    <lineage>
        <taxon>Bacteria</taxon>
        <taxon>Bacillati</taxon>
        <taxon>Actinomycetota</taxon>
        <taxon>Actinomycetes</taxon>
        <taxon>Micromonosporales</taxon>
        <taxon>Micromonosporaceae</taxon>
        <taxon>Winogradskya</taxon>
    </lineage>
</organism>
<proteinExistence type="predicted"/>
<gene>
    <name evidence="4" type="ORF">Ahu01nite_007830</name>
</gene>
<protein>
    <submittedName>
        <fullName evidence="4">N-acetyltransferase</fullName>
    </submittedName>
</protein>
<comment type="caution">
    <text evidence="4">The sequence shown here is derived from an EMBL/GenBank/DDBJ whole genome shotgun (WGS) entry which is preliminary data.</text>
</comment>